<dbReference type="InterPro" id="IPR051127">
    <property type="entry name" value="Fungal_SecMet_Regulators"/>
</dbReference>
<dbReference type="GO" id="GO:0000981">
    <property type="term" value="F:DNA-binding transcription factor activity, RNA polymerase II-specific"/>
    <property type="evidence" value="ECO:0007669"/>
    <property type="project" value="InterPro"/>
</dbReference>
<feature type="region of interest" description="Disordered" evidence="6">
    <location>
        <begin position="90"/>
        <end position="142"/>
    </location>
</feature>
<dbReference type="GO" id="GO:0008270">
    <property type="term" value="F:zinc ion binding"/>
    <property type="evidence" value="ECO:0007669"/>
    <property type="project" value="InterPro"/>
</dbReference>
<dbReference type="InterPro" id="IPR001138">
    <property type="entry name" value="Zn2Cys6_DnaBD"/>
</dbReference>
<dbReference type="OrthoDB" id="4159052at2759"/>
<feature type="region of interest" description="Disordered" evidence="6">
    <location>
        <begin position="15"/>
        <end position="42"/>
    </location>
</feature>
<evidence type="ECO:0000256" key="4">
    <source>
        <dbReference type="ARBA" id="ARBA00023163"/>
    </source>
</evidence>
<keyword evidence="1" id="KW-0479">Metal-binding</keyword>
<dbReference type="CDD" id="cd00067">
    <property type="entry name" value="GAL4"/>
    <property type="match status" value="1"/>
</dbReference>
<dbReference type="RefSeq" id="XP_013316598.1">
    <property type="nucleotide sequence ID" value="XM_013461144.1"/>
</dbReference>
<evidence type="ECO:0000256" key="2">
    <source>
        <dbReference type="ARBA" id="ARBA00023015"/>
    </source>
</evidence>
<dbReference type="SUPFAM" id="SSF57701">
    <property type="entry name" value="Zn2/Cys6 DNA-binding domain"/>
    <property type="match status" value="1"/>
</dbReference>
<name>A0A0D2F7L2_9EURO</name>
<keyword evidence="3" id="KW-0238">DNA-binding</keyword>
<dbReference type="GO" id="GO:0006351">
    <property type="term" value="P:DNA-templated transcription"/>
    <property type="evidence" value="ECO:0007669"/>
    <property type="project" value="InterPro"/>
</dbReference>
<evidence type="ECO:0000256" key="6">
    <source>
        <dbReference type="SAM" id="MobiDB-lite"/>
    </source>
</evidence>
<organism evidence="8 9">
    <name type="scientific">Exophiala xenobiotica</name>
    <dbReference type="NCBI Taxonomy" id="348802"/>
    <lineage>
        <taxon>Eukaryota</taxon>
        <taxon>Fungi</taxon>
        <taxon>Dikarya</taxon>
        <taxon>Ascomycota</taxon>
        <taxon>Pezizomycotina</taxon>
        <taxon>Eurotiomycetes</taxon>
        <taxon>Chaetothyriomycetidae</taxon>
        <taxon>Chaetothyriales</taxon>
        <taxon>Herpotrichiellaceae</taxon>
        <taxon>Exophiala</taxon>
    </lineage>
</organism>
<reference evidence="8 9" key="1">
    <citation type="submission" date="2015-01" db="EMBL/GenBank/DDBJ databases">
        <title>The Genome Sequence of Exophiala xenobiotica CBS118157.</title>
        <authorList>
            <consortium name="The Broad Institute Genomics Platform"/>
            <person name="Cuomo C."/>
            <person name="de Hoog S."/>
            <person name="Gorbushina A."/>
            <person name="Stielow B."/>
            <person name="Teixiera M."/>
            <person name="Abouelleil A."/>
            <person name="Chapman S.B."/>
            <person name="Priest M."/>
            <person name="Young S.K."/>
            <person name="Wortman J."/>
            <person name="Nusbaum C."/>
            <person name="Birren B."/>
        </authorList>
    </citation>
    <scope>NUCLEOTIDE SEQUENCE [LARGE SCALE GENOMIC DNA]</scope>
    <source>
        <strain evidence="8 9">CBS 118157</strain>
    </source>
</reference>
<evidence type="ECO:0000313" key="8">
    <source>
        <dbReference type="EMBL" id="KIW56014.1"/>
    </source>
</evidence>
<dbReference type="InterPro" id="IPR007219">
    <property type="entry name" value="XnlR_reg_dom"/>
</dbReference>
<evidence type="ECO:0000256" key="1">
    <source>
        <dbReference type="ARBA" id="ARBA00022723"/>
    </source>
</evidence>
<keyword evidence="5" id="KW-0539">Nucleus</keyword>
<dbReference type="HOGENOM" id="CLU_008511_1_1_1"/>
<dbReference type="PANTHER" id="PTHR47424">
    <property type="entry name" value="REGULATORY PROTEIN GAL4"/>
    <property type="match status" value="1"/>
</dbReference>
<dbReference type="GO" id="GO:0000435">
    <property type="term" value="P:positive regulation of transcription from RNA polymerase II promoter by galactose"/>
    <property type="evidence" value="ECO:0007669"/>
    <property type="project" value="TreeGrafter"/>
</dbReference>
<feature type="domain" description="Zn(2)-C6 fungal-type" evidence="7">
    <location>
        <begin position="49"/>
        <end position="81"/>
    </location>
</feature>
<dbReference type="GO" id="GO:0005634">
    <property type="term" value="C:nucleus"/>
    <property type="evidence" value="ECO:0007669"/>
    <property type="project" value="TreeGrafter"/>
</dbReference>
<dbReference type="AlphaFoldDB" id="A0A0D2F7L2"/>
<proteinExistence type="predicted"/>
<gene>
    <name evidence="8" type="ORF">PV05_04715</name>
</gene>
<evidence type="ECO:0000256" key="3">
    <source>
        <dbReference type="ARBA" id="ARBA00023125"/>
    </source>
</evidence>
<dbReference type="InterPro" id="IPR036864">
    <property type="entry name" value="Zn2-C6_fun-type_DNA-bd_sf"/>
</dbReference>
<keyword evidence="9" id="KW-1185">Reference proteome</keyword>
<accession>A0A0D2F7L2</accession>
<dbReference type="Proteomes" id="UP000054342">
    <property type="component" value="Unassembled WGS sequence"/>
</dbReference>
<dbReference type="CDD" id="cd12148">
    <property type="entry name" value="fungal_TF_MHR"/>
    <property type="match status" value="1"/>
</dbReference>
<keyword evidence="4" id="KW-0804">Transcription</keyword>
<dbReference type="EMBL" id="KN847319">
    <property type="protein sequence ID" value="KIW56014.1"/>
    <property type="molecule type" value="Genomic_DNA"/>
</dbReference>
<evidence type="ECO:0000313" key="9">
    <source>
        <dbReference type="Proteomes" id="UP000054342"/>
    </source>
</evidence>
<dbReference type="PROSITE" id="PS00463">
    <property type="entry name" value="ZN2_CY6_FUNGAL_1"/>
    <property type="match status" value="1"/>
</dbReference>
<dbReference type="Pfam" id="PF00172">
    <property type="entry name" value="Zn_clus"/>
    <property type="match status" value="1"/>
</dbReference>
<dbReference type="GO" id="GO:0000978">
    <property type="term" value="F:RNA polymerase II cis-regulatory region sequence-specific DNA binding"/>
    <property type="evidence" value="ECO:0007669"/>
    <property type="project" value="TreeGrafter"/>
</dbReference>
<evidence type="ECO:0000259" key="7">
    <source>
        <dbReference type="PROSITE" id="PS50048"/>
    </source>
</evidence>
<dbReference type="Pfam" id="PF04082">
    <property type="entry name" value="Fungal_trans"/>
    <property type="match status" value="1"/>
</dbReference>
<dbReference type="GeneID" id="25326623"/>
<dbReference type="Gene3D" id="4.10.240.10">
    <property type="entry name" value="Zn(2)-C6 fungal-type DNA-binding domain"/>
    <property type="match status" value="1"/>
</dbReference>
<keyword evidence="2" id="KW-0805">Transcription regulation</keyword>
<dbReference type="STRING" id="348802.A0A0D2F7L2"/>
<dbReference type="SMART" id="SM00066">
    <property type="entry name" value="GAL4"/>
    <property type="match status" value="1"/>
</dbReference>
<sequence>MNLVHSSTLGDGGAFESCLDFSPPPDRQGSSRTPWAPPHVPKRSKVSLACHTCRRRKKRCDGLWPSCTPCKRRPDGWKCQYPEKTITGKATIPTSLQFPRPDFEAASRGQSRPLPAVVLATNKPSKRPRQDFNPPPSDGPVPSRFDFAAELGNLSTSTLPVGDPLAQVRPDRSHKSLVGVSCLKSHSVQPVLEMRSVYSTDAMAVVFTATYDGSGFYGSSSTVAFLDSVIQTAEQGDQIHEDVSPIQQSECLTSREPTKVFRGANDDAMGPNDGGLVLPGKRLADALLQCFWDVVHPLFPVLHRRSFLEAYDALWMRHAQPADSEGSQEDEESNSYCMVNIVLALGAQFNQEFSPAQRARASDEFFQRSRRLLALDALDTSSFSAVQTLVLTGIYLQSTKHANQCWNVVGLAIRAAQGLGLHLNDGPYSIPADGSVEADMNWQMRSRVWCCCLILDRLVSMTFGRPFMISNHSSNTMPALTDEEGDSEDGQVLARDYVPPYGCFVYSLQLFDILEDILSALYAGVTVPLRARGESATRPNVPDLTKVVELDARLNDFHRDLPSFLKPREWSPLASDSATLQANVLQVRFFHTRILLLRPVLLVLMRTESGRVEDDQTMFRTALLREMSLRMSEACIITAHEMIEFLHQRLDTVYRSACWYMVYFTFTSATVLIAAKLCPSLRVTSESSRFQASWTKCQAILEYHKSQSQSASRGQQILRALDDRVSSLLTRSTVATSSAKQYSGDAGVTNPTGSTSSGFFKGFAQDKSRRDSFSEDWLLNDFATNLDFLDL</sequence>
<dbReference type="PROSITE" id="PS50048">
    <property type="entry name" value="ZN2_CY6_FUNGAL_2"/>
    <property type="match status" value="1"/>
</dbReference>
<dbReference type="SMART" id="SM00906">
    <property type="entry name" value="Fungal_trans"/>
    <property type="match status" value="1"/>
</dbReference>
<protein>
    <recommendedName>
        <fullName evidence="7">Zn(2)-C6 fungal-type domain-containing protein</fullName>
    </recommendedName>
</protein>
<evidence type="ECO:0000256" key="5">
    <source>
        <dbReference type="ARBA" id="ARBA00023242"/>
    </source>
</evidence>
<dbReference type="PANTHER" id="PTHR47424:SF3">
    <property type="entry name" value="REGULATORY PROTEIN GAL4"/>
    <property type="match status" value="1"/>
</dbReference>